<dbReference type="InterPro" id="IPR020616">
    <property type="entry name" value="Thiolase_N"/>
</dbReference>
<dbReference type="PROSITE" id="PS00099">
    <property type="entry name" value="THIOLASE_3"/>
    <property type="match status" value="1"/>
</dbReference>
<evidence type="ECO:0000256" key="5">
    <source>
        <dbReference type="ARBA" id="ARBA00022752"/>
    </source>
</evidence>
<gene>
    <name evidence="13" type="primary">atoB</name>
    <name evidence="13" type="ORF">CUJ84_pRLN5000099</name>
</gene>
<reference evidence="13 14" key="1">
    <citation type="submission" date="2017-11" db="EMBL/GenBank/DDBJ databases">
        <title>Complete genome of Rhizobium leguminosarum Norway, an ineffective micro-symbiont.</title>
        <authorList>
            <person name="Hoffrichter A."/>
            <person name="Liang J."/>
            <person name="Brachmann A."/>
            <person name="Marin M."/>
        </authorList>
    </citation>
    <scope>NUCLEOTIDE SEQUENCE [LARGE SCALE GENOMIC DNA]</scope>
    <source>
        <strain evidence="13 14">Norway</strain>
        <plasmid evidence="14">prln5</plasmid>
    </source>
</reference>
<protein>
    <recommendedName>
        <fullName evidence="8">Beta-ketothiolase</fullName>
    </recommendedName>
</protein>
<evidence type="ECO:0000256" key="8">
    <source>
        <dbReference type="ARBA" id="ARBA00080155"/>
    </source>
</evidence>
<feature type="domain" description="Thiolase C-terminal" evidence="12">
    <location>
        <begin position="272"/>
        <end position="394"/>
    </location>
</feature>
<evidence type="ECO:0000256" key="6">
    <source>
        <dbReference type="ARBA" id="ARBA00023315"/>
    </source>
</evidence>
<geneLocation type="plasmid" evidence="14">
    <name>prln5</name>
</geneLocation>
<dbReference type="GO" id="GO:0003988">
    <property type="term" value="F:acetyl-CoA C-acyltransferase activity"/>
    <property type="evidence" value="ECO:0007669"/>
    <property type="project" value="UniProtKB-ARBA"/>
</dbReference>
<feature type="active site" description="Proton acceptor" evidence="9">
    <location>
        <position position="381"/>
    </location>
</feature>
<dbReference type="SUPFAM" id="SSF53901">
    <property type="entry name" value="Thiolase-like"/>
    <property type="match status" value="2"/>
</dbReference>
<dbReference type="PROSITE" id="PS00098">
    <property type="entry name" value="THIOLASE_1"/>
    <property type="match status" value="1"/>
</dbReference>
<dbReference type="InterPro" id="IPR020615">
    <property type="entry name" value="Thiolase_acyl_enz_int_AS"/>
</dbReference>
<evidence type="ECO:0000256" key="3">
    <source>
        <dbReference type="ARBA" id="ARBA00011881"/>
    </source>
</evidence>
<dbReference type="InterPro" id="IPR016039">
    <property type="entry name" value="Thiolase-like"/>
</dbReference>
<evidence type="ECO:0000256" key="10">
    <source>
        <dbReference type="RuleBase" id="RU003557"/>
    </source>
</evidence>
<dbReference type="AlphaFoldDB" id="A0A2K9ZJA1"/>
<sequence>MVLQDPIVIVGAARTPIGSFQGELKEATAPELGATAIRAALQRSRVEAEAIEEVVFGCVLPAGQGQAPARQAAIHAGLPFATAASTVNKMCGSGMKAVMIAHDLIAAGSASAAVAGGMESMTNAPYLLDKARGGYRLGHGRVVDHMFLDGLEDAYDKGRLMGTFAEDCAEAYQFTREAQDNYAIASLTRAQKAIAEGCFESEIVPVTVKSGKAEQVASRDEQPGKAKLDKIPTLKPAFREGGTVTAANSSSISDGAAALVLMRRSEAEHRGLKPLATILGHATHSQAPNLFATAPIGALQKLSDRTGVPLSEVGLFEINEAFAVVAMAAMRDLNLPHEKVNVHGGACALGHPIGASGARILVTLLAALERYDLKRGMAALCIGGGEATAVAIERQ</sequence>
<name>A0A2K9ZJA1_RHILE</name>
<dbReference type="Gene3D" id="3.40.47.10">
    <property type="match status" value="2"/>
</dbReference>
<dbReference type="FunFam" id="3.40.47.10:FF:000010">
    <property type="entry name" value="Acetyl-CoA acetyltransferase (Thiolase)"/>
    <property type="match status" value="1"/>
</dbReference>
<evidence type="ECO:0000256" key="7">
    <source>
        <dbReference type="ARBA" id="ARBA00037924"/>
    </source>
</evidence>
<dbReference type="PANTHER" id="PTHR18919:SF138">
    <property type="entry name" value="ACETYL-COA C-ACETYLTRANSFERASE"/>
    <property type="match status" value="1"/>
</dbReference>
<comment type="pathway">
    <text evidence="7">Metabolic intermediate biosynthesis; (R)-mevalonate biosynthesis; (R)-mevalonate from acetyl-CoA: step 1/3.</text>
</comment>
<dbReference type="InterPro" id="IPR020610">
    <property type="entry name" value="Thiolase_AS"/>
</dbReference>
<dbReference type="PIRSF" id="PIRSF000429">
    <property type="entry name" value="Ac-CoA_Ac_transf"/>
    <property type="match status" value="1"/>
</dbReference>
<feature type="domain" description="Thiolase N-terminal" evidence="11">
    <location>
        <begin position="7"/>
        <end position="265"/>
    </location>
</feature>
<feature type="active site" description="Acyl-thioester intermediate" evidence="9">
    <location>
        <position position="91"/>
    </location>
</feature>
<organism evidence="13 14">
    <name type="scientific">Rhizobium leguminosarum</name>
    <dbReference type="NCBI Taxonomy" id="384"/>
    <lineage>
        <taxon>Bacteria</taxon>
        <taxon>Pseudomonadati</taxon>
        <taxon>Pseudomonadota</taxon>
        <taxon>Alphaproteobacteria</taxon>
        <taxon>Hyphomicrobiales</taxon>
        <taxon>Rhizobiaceae</taxon>
        <taxon>Rhizobium/Agrobacterium group</taxon>
        <taxon>Rhizobium</taxon>
    </lineage>
</organism>
<keyword evidence="6 10" id="KW-0012">Acyltransferase</keyword>
<comment type="pathway">
    <text evidence="1">Biopolymer metabolism; poly-(R)-3-hydroxybutanoate biosynthesis.</text>
</comment>
<evidence type="ECO:0000259" key="12">
    <source>
        <dbReference type="Pfam" id="PF02803"/>
    </source>
</evidence>
<evidence type="ECO:0000256" key="2">
    <source>
        <dbReference type="ARBA" id="ARBA00010982"/>
    </source>
</evidence>
<proteinExistence type="inferred from homology"/>
<accession>A0A2K9ZJA1</accession>
<dbReference type="Pfam" id="PF00108">
    <property type="entry name" value="Thiolase_N"/>
    <property type="match status" value="1"/>
</dbReference>
<dbReference type="Proteomes" id="UP000238523">
    <property type="component" value="Plasmid pRLN5"/>
</dbReference>
<dbReference type="Pfam" id="PF02803">
    <property type="entry name" value="Thiolase_C"/>
    <property type="match status" value="1"/>
</dbReference>
<dbReference type="EMBL" id="CP025017">
    <property type="protein sequence ID" value="AUW48121.1"/>
    <property type="molecule type" value="Genomic_DNA"/>
</dbReference>
<comment type="similarity">
    <text evidence="2 10">Belongs to the thiolase-like superfamily. Thiolase family.</text>
</comment>
<evidence type="ECO:0000313" key="14">
    <source>
        <dbReference type="Proteomes" id="UP000238523"/>
    </source>
</evidence>
<dbReference type="PANTHER" id="PTHR18919">
    <property type="entry name" value="ACETYL-COA C-ACYLTRANSFERASE"/>
    <property type="match status" value="1"/>
</dbReference>
<evidence type="ECO:0000256" key="1">
    <source>
        <dbReference type="ARBA" id="ARBA00004683"/>
    </source>
</evidence>
<dbReference type="CDD" id="cd00751">
    <property type="entry name" value="thiolase"/>
    <property type="match status" value="1"/>
</dbReference>
<dbReference type="NCBIfam" id="TIGR01930">
    <property type="entry name" value="AcCoA-C-Actrans"/>
    <property type="match status" value="1"/>
</dbReference>
<dbReference type="GO" id="GO:0042619">
    <property type="term" value="P:poly-hydroxybutyrate biosynthetic process"/>
    <property type="evidence" value="ECO:0007669"/>
    <property type="project" value="UniProtKB-KW"/>
</dbReference>
<keyword evidence="4 10" id="KW-0808">Transferase</keyword>
<evidence type="ECO:0000256" key="4">
    <source>
        <dbReference type="ARBA" id="ARBA00022679"/>
    </source>
</evidence>
<dbReference type="InterPro" id="IPR020617">
    <property type="entry name" value="Thiolase_C"/>
</dbReference>
<dbReference type="InterPro" id="IPR002155">
    <property type="entry name" value="Thiolase"/>
</dbReference>
<keyword evidence="5" id="KW-0583">PHB biosynthesis</keyword>
<evidence type="ECO:0000259" key="11">
    <source>
        <dbReference type="Pfam" id="PF00108"/>
    </source>
</evidence>
<evidence type="ECO:0000313" key="13">
    <source>
        <dbReference type="EMBL" id="AUW48121.1"/>
    </source>
</evidence>
<comment type="subunit">
    <text evidence="3">Homotetramer.</text>
</comment>
<dbReference type="RefSeq" id="WP_105010378.1">
    <property type="nucleotide sequence ID" value="NZ_CP025017.1"/>
</dbReference>
<feature type="active site" description="Proton acceptor" evidence="9">
    <location>
        <position position="351"/>
    </location>
</feature>
<evidence type="ECO:0000256" key="9">
    <source>
        <dbReference type="PIRSR" id="PIRSR000429-1"/>
    </source>
</evidence>
<dbReference type="GO" id="GO:0044281">
    <property type="term" value="P:small molecule metabolic process"/>
    <property type="evidence" value="ECO:0007669"/>
    <property type="project" value="UniProtKB-ARBA"/>
</dbReference>
<keyword evidence="13" id="KW-0614">Plasmid</keyword>